<feature type="region of interest" description="Disordered" evidence="1">
    <location>
        <begin position="369"/>
        <end position="396"/>
    </location>
</feature>
<evidence type="ECO:0000313" key="2">
    <source>
        <dbReference type="EMBL" id="KOM58044.1"/>
    </source>
</evidence>
<dbReference type="AlphaFoldDB" id="A0A0L9VTG9"/>
<name>A0A0L9VTG9_PHAAN</name>
<dbReference type="EMBL" id="CM003381">
    <property type="protein sequence ID" value="KOM58044.1"/>
    <property type="molecule type" value="Genomic_DNA"/>
</dbReference>
<evidence type="ECO:0000313" key="3">
    <source>
        <dbReference type="Proteomes" id="UP000053144"/>
    </source>
</evidence>
<protein>
    <submittedName>
        <fullName evidence="2">Uncharacterized protein</fullName>
    </submittedName>
</protein>
<sequence>MVVQREWRISSDLRFAFHSLSSARPVRQPRSRSDSARLHHVSANPRRMVVHSEPDTCNPLPSTHVLSDRSCRTSTPRRTRVLHYCRAHVHSLADGAPLTLLTHLHVRHLASVNGCQAEVARSPAAMWTHRSALMSIVHTQVEKNNVSGESRGRSSSIVFEFRHRQIGGFTLLVLEKDQLNYASAKTTDSSTVIQNPDESLNFVFWSVYPYTHSIVHTQVEKNNVSGESRGRSSSIVFEFRHRQIGGFTLLVLEKDQLNYASAKTTDSSTVIQNPDESFLSTGRTWLEKKKWSNVHAPTHAREKNEGLIHGGSSVVSKQEVLPHPAVEGMLCPSSHHSPRVRGLHFGVLHPESNSFTVFQQFGGVHGAAAPAVQASNTSRPGPESQQMHAHTSCQQQ</sequence>
<feature type="compositionally biased region" description="Polar residues" evidence="1">
    <location>
        <begin position="373"/>
        <end position="396"/>
    </location>
</feature>
<gene>
    <name evidence="2" type="ORF">LR48_Vigan11g107700</name>
</gene>
<evidence type="ECO:0000256" key="1">
    <source>
        <dbReference type="SAM" id="MobiDB-lite"/>
    </source>
</evidence>
<proteinExistence type="predicted"/>
<organism evidence="2 3">
    <name type="scientific">Phaseolus angularis</name>
    <name type="common">Azuki bean</name>
    <name type="synonym">Vigna angularis</name>
    <dbReference type="NCBI Taxonomy" id="3914"/>
    <lineage>
        <taxon>Eukaryota</taxon>
        <taxon>Viridiplantae</taxon>
        <taxon>Streptophyta</taxon>
        <taxon>Embryophyta</taxon>
        <taxon>Tracheophyta</taxon>
        <taxon>Spermatophyta</taxon>
        <taxon>Magnoliopsida</taxon>
        <taxon>eudicotyledons</taxon>
        <taxon>Gunneridae</taxon>
        <taxon>Pentapetalae</taxon>
        <taxon>rosids</taxon>
        <taxon>fabids</taxon>
        <taxon>Fabales</taxon>
        <taxon>Fabaceae</taxon>
        <taxon>Papilionoideae</taxon>
        <taxon>50 kb inversion clade</taxon>
        <taxon>NPAAA clade</taxon>
        <taxon>indigoferoid/millettioid clade</taxon>
        <taxon>Phaseoleae</taxon>
        <taxon>Vigna</taxon>
    </lineage>
</organism>
<dbReference type="Gramene" id="KOM58044">
    <property type="protein sequence ID" value="KOM58044"/>
    <property type="gene ID" value="LR48_Vigan11g107700"/>
</dbReference>
<dbReference type="Proteomes" id="UP000053144">
    <property type="component" value="Chromosome 11"/>
</dbReference>
<reference evidence="3" key="1">
    <citation type="journal article" date="2015" name="Proc. Natl. Acad. Sci. U.S.A.">
        <title>Genome sequencing of adzuki bean (Vigna angularis) provides insight into high starch and low fat accumulation and domestication.</title>
        <authorList>
            <person name="Yang K."/>
            <person name="Tian Z."/>
            <person name="Chen C."/>
            <person name="Luo L."/>
            <person name="Zhao B."/>
            <person name="Wang Z."/>
            <person name="Yu L."/>
            <person name="Li Y."/>
            <person name="Sun Y."/>
            <person name="Li W."/>
            <person name="Chen Y."/>
            <person name="Li Y."/>
            <person name="Zhang Y."/>
            <person name="Ai D."/>
            <person name="Zhao J."/>
            <person name="Shang C."/>
            <person name="Ma Y."/>
            <person name="Wu B."/>
            <person name="Wang M."/>
            <person name="Gao L."/>
            <person name="Sun D."/>
            <person name="Zhang P."/>
            <person name="Guo F."/>
            <person name="Wang W."/>
            <person name="Li Y."/>
            <person name="Wang J."/>
            <person name="Varshney R.K."/>
            <person name="Wang J."/>
            <person name="Ling H.Q."/>
            <person name="Wan P."/>
        </authorList>
    </citation>
    <scope>NUCLEOTIDE SEQUENCE</scope>
    <source>
        <strain evidence="3">cv. Jingnong 6</strain>
    </source>
</reference>
<accession>A0A0L9VTG9</accession>